<proteinExistence type="predicted"/>
<evidence type="ECO:0000313" key="2">
    <source>
        <dbReference type="Proteomes" id="UP000630952"/>
    </source>
</evidence>
<dbReference type="Pfam" id="PF06296">
    <property type="entry name" value="RelE"/>
    <property type="match status" value="1"/>
</dbReference>
<sequence length="126" mass="13515">MSGPCSNHAVAELHAFRRAAFDAGMTEDDISEVVTIVSQDPHAGVVIKGTGGCRKLRIAGKGRGKSGGYRTITFFGGDELPVFLITVFSKGEKVNLSQKERNALVGMTRQIITAYEMKIIRIGTGT</sequence>
<dbReference type="Proteomes" id="UP000630952">
    <property type="component" value="Unassembled WGS sequence"/>
</dbReference>
<dbReference type="PIRSF" id="PIRSF039032">
    <property type="entry name" value="HigB-2"/>
    <property type="match status" value="1"/>
</dbReference>
<dbReference type="RefSeq" id="WP_194255639.1">
    <property type="nucleotide sequence ID" value="NZ_JABCQO010000008.1"/>
</dbReference>
<reference evidence="1" key="1">
    <citation type="submission" date="2020-04" db="EMBL/GenBank/DDBJ databases">
        <authorList>
            <person name="Sombolestani A."/>
        </authorList>
    </citation>
    <scope>NUCLEOTIDE SEQUENCE</scope>
    <source>
        <strain evidence="1">LMG 27748</strain>
    </source>
</reference>
<protein>
    <submittedName>
        <fullName evidence="1">Type II toxin-antitoxin system RelE/ParE family toxin</fullName>
    </submittedName>
</protein>
<comment type="caution">
    <text evidence="1">The sequence shown here is derived from an EMBL/GenBank/DDBJ whole genome shotgun (WGS) entry which is preliminary data.</text>
</comment>
<evidence type="ECO:0000313" key="1">
    <source>
        <dbReference type="EMBL" id="MBF0877273.1"/>
    </source>
</evidence>
<gene>
    <name evidence="1" type="ORF">HKD21_10490</name>
</gene>
<name>A0ABR9YF29_9PROT</name>
<accession>A0ABR9YF29</accession>
<organism evidence="1 2">
    <name type="scientific">Gluconobacter cerevisiae</name>
    <dbReference type="NCBI Taxonomy" id="1379734"/>
    <lineage>
        <taxon>Bacteria</taxon>
        <taxon>Pseudomonadati</taxon>
        <taxon>Pseudomonadota</taxon>
        <taxon>Alphaproteobacteria</taxon>
        <taxon>Acetobacterales</taxon>
        <taxon>Acetobacteraceae</taxon>
        <taxon>Gluconobacter</taxon>
    </lineage>
</organism>
<keyword evidence="2" id="KW-1185">Reference proteome</keyword>
<dbReference type="InterPro" id="IPR009387">
    <property type="entry name" value="HigB-2"/>
</dbReference>
<dbReference type="EMBL" id="JABCQO010000008">
    <property type="protein sequence ID" value="MBF0877273.1"/>
    <property type="molecule type" value="Genomic_DNA"/>
</dbReference>
<reference evidence="1" key="2">
    <citation type="submission" date="2020-11" db="EMBL/GenBank/DDBJ databases">
        <title>Description of novel Gluconobacter species.</title>
        <authorList>
            <person name="Cleenwerck I."/>
            <person name="Cnockaert M."/>
            <person name="Borremans W."/>
            <person name="Wieme A.D."/>
            <person name="De Vuyst L."/>
            <person name="Vandamme P."/>
        </authorList>
    </citation>
    <scope>NUCLEOTIDE SEQUENCE</scope>
    <source>
        <strain evidence="1">LMG 27748</strain>
    </source>
</reference>